<evidence type="ECO:0000313" key="8">
    <source>
        <dbReference type="EMBL" id="CAF0711670.1"/>
    </source>
</evidence>
<dbReference type="InterPro" id="IPR029903">
    <property type="entry name" value="RmlD-like-bd"/>
</dbReference>
<dbReference type="Gene3D" id="3.40.50.720">
    <property type="entry name" value="NAD(P)-binding Rossmann-like Domain"/>
    <property type="match status" value="1"/>
</dbReference>
<dbReference type="InterPro" id="IPR036291">
    <property type="entry name" value="NAD(P)-bd_dom_sf"/>
</dbReference>
<dbReference type="Proteomes" id="UP000663879">
    <property type="component" value="Unassembled WGS sequence"/>
</dbReference>
<dbReference type="UniPathway" id="UPA00315">
    <property type="reaction ID" value="UER00080"/>
</dbReference>
<gene>
    <name evidence="8" type="ORF">OXX778_LOCUS1132</name>
</gene>
<evidence type="ECO:0000256" key="3">
    <source>
        <dbReference type="ARBA" id="ARBA00021596"/>
    </source>
</evidence>
<evidence type="ECO:0000256" key="6">
    <source>
        <dbReference type="ARBA" id="ARBA00046786"/>
    </source>
</evidence>
<evidence type="ECO:0000256" key="2">
    <source>
        <dbReference type="ARBA" id="ARBA00008656"/>
    </source>
</evidence>
<comment type="similarity">
    <text evidence="2">Belongs to the dTDP-4-dehydrorhamnose reductase family. MAT2B subfamily.</text>
</comment>
<comment type="subunit">
    <text evidence="6">Heterotrimer; composed of a catalytic MAT2A homodimer that binds one regulatory MAT2B chain. Heterohexamer; composed of a central, catalytic MAT2A homotetramer flanked on either side by a regulatory MAT2B chain. NADP binding increases the affinity for MAT2A.</text>
</comment>
<feature type="domain" description="RmlD-like substrate binding" evidence="7">
    <location>
        <begin position="7"/>
        <end position="318"/>
    </location>
</feature>
<evidence type="ECO:0000256" key="1">
    <source>
        <dbReference type="ARBA" id="ARBA00005224"/>
    </source>
</evidence>
<organism evidence="8 9">
    <name type="scientific">Brachionus calyciflorus</name>
    <dbReference type="NCBI Taxonomy" id="104777"/>
    <lineage>
        <taxon>Eukaryota</taxon>
        <taxon>Metazoa</taxon>
        <taxon>Spiralia</taxon>
        <taxon>Gnathifera</taxon>
        <taxon>Rotifera</taxon>
        <taxon>Eurotatoria</taxon>
        <taxon>Monogononta</taxon>
        <taxon>Pseudotrocha</taxon>
        <taxon>Ploima</taxon>
        <taxon>Brachionidae</taxon>
        <taxon>Brachionus</taxon>
    </lineage>
</organism>
<dbReference type="CDD" id="cd05254">
    <property type="entry name" value="dTDP_HR_like_SDR_e"/>
    <property type="match status" value="1"/>
</dbReference>
<proteinExistence type="inferred from homology"/>
<reference evidence="8" key="1">
    <citation type="submission" date="2021-02" db="EMBL/GenBank/DDBJ databases">
        <authorList>
            <person name="Nowell W R."/>
        </authorList>
    </citation>
    <scope>NUCLEOTIDE SEQUENCE</scope>
    <source>
        <strain evidence="8">Ploen Becks lab</strain>
    </source>
</reference>
<dbReference type="EMBL" id="CAJNOC010000067">
    <property type="protein sequence ID" value="CAF0711670.1"/>
    <property type="molecule type" value="Genomic_DNA"/>
</dbReference>
<dbReference type="GO" id="GO:0006556">
    <property type="term" value="P:S-adenosylmethionine biosynthetic process"/>
    <property type="evidence" value="ECO:0007669"/>
    <property type="project" value="UniProtKB-UniPathway"/>
</dbReference>
<comment type="pathway">
    <text evidence="1">Amino-acid biosynthesis; S-adenosyl-L-methionine biosynthesis; S-adenosyl-L-methionine from L-methionine: step 1/1.</text>
</comment>
<evidence type="ECO:0000259" key="7">
    <source>
        <dbReference type="Pfam" id="PF04321"/>
    </source>
</evidence>
<comment type="function">
    <text evidence="5">Regulatory subunit of S-adenosylmethionine synthetase 2, an enzyme that catalyzes the formation of S-adenosylmethionine from methionine and ATP. Regulates MAT2A catalytic activity by changing its kinetic properties, increasing its affinity for L-methionine. Can bind NADP (in vitro).</text>
</comment>
<keyword evidence="9" id="KW-1185">Reference proteome</keyword>
<dbReference type="Pfam" id="PF04321">
    <property type="entry name" value="RmlD_sub_bind"/>
    <property type="match status" value="1"/>
</dbReference>
<evidence type="ECO:0000256" key="5">
    <source>
        <dbReference type="ARBA" id="ARBA00045998"/>
    </source>
</evidence>
<sequence>MTVNNVNVLITGASGLLGRQILTYFENAELHSKYPVDDIEKFKFNCLGLCHSRAKANLRPIDLNNFEQVDKLIDEFKPNVIIHSAAVKRVESVESDYDGAVRLNRDVTGYLAKVAAQLGILFIYISTDYIFDGTNPPYKIDSQTNPLNKYGKSKLLGEEVTKEASENHCIVRVPILYGFTEPNNYGESAINVLIENVRKGSPIKIDHQQTRFPTHCIDVSRFLARLVIKYYQENGTQPNPVRGVFHCSGLESFTKYEISCIMADAYGLSKEFMQPDLTSDFTLRPKNAQLDTSETYKFLTYQPVMLFKPSIKECLENFV</sequence>
<name>A0A813M952_9BILA</name>
<dbReference type="OrthoDB" id="6235964at2759"/>
<evidence type="ECO:0000256" key="4">
    <source>
        <dbReference type="ARBA" id="ARBA00029977"/>
    </source>
</evidence>
<dbReference type="GO" id="GO:0048269">
    <property type="term" value="C:methionine adenosyltransferase complex"/>
    <property type="evidence" value="ECO:0007669"/>
    <property type="project" value="TreeGrafter"/>
</dbReference>
<evidence type="ECO:0000313" key="9">
    <source>
        <dbReference type="Proteomes" id="UP000663879"/>
    </source>
</evidence>
<dbReference type="PANTHER" id="PTHR10491">
    <property type="entry name" value="DTDP-4-DEHYDRORHAMNOSE REDUCTASE"/>
    <property type="match status" value="1"/>
</dbReference>
<comment type="caution">
    <text evidence="8">The sequence shown here is derived from an EMBL/GenBank/DDBJ whole genome shotgun (WGS) entry which is preliminary data.</text>
</comment>
<dbReference type="SUPFAM" id="SSF51735">
    <property type="entry name" value="NAD(P)-binding Rossmann-fold domains"/>
    <property type="match status" value="1"/>
</dbReference>
<protein>
    <recommendedName>
        <fullName evidence="3">Methionine adenosyltransferase 2 subunit beta</fullName>
    </recommendedName>
    <alternativeName>
        <fullName evidence="4">Methionine adenosyltransferase II beta</fullName>
    </alternativeName>
</protein>
<dbReference type="AlphaFoldDB" id="A0A813M952"/>
<dbReference type="PANTHER" id="PTHR10491:SF4">
    <property type="entry name" value="METHIONINE ADENOSYLTRANSFERASE 2 SUBUNIT BETA"/>
    <property type="match status" value="1"/>
</dbReference>
<dbReference type="GO" id="GO:0048270">
    <property type="term" value="F:methionine adenosyltransferase regulator activity"/>
    <property type="evidence" value="ECO:0007669"/>
    <property type="project" value="TreeGrafter"/>
</dbReference>
<dbReference type="InterPro" id="IPR005913">
    <property type="entry name" value="dTDP_dehydrorham_reduct"/>
</dbReference>
<accession>A0A813M952</accession>